<dbReference type="InterPro" id="IPR025322">
    <property type="entry name" value="PADRE_dom"/>
</dbReference>
<dbReference type="Pfam" id="PF14009">
    <property type="entry name" value="PADRE"/>
    <property type="match status" value="1"/>
</dbReference>
<proteinExistence type="predicted"/>
<keyword evidence="3" id="KW-1185">Reference proteome</keyword>
<dbReference type="OrthoDB" id="1919386at2759"/>
<dbReference type="EMBL" id="JAMYWD010000008">
    <property type="protein sequence ID" value="KAJ4963669.1"/>
    <property type="molecule type" value="Genomic_DNA"/>
</dbReference>
<sequence>MGICISIEPAKEREDLIQKSEAMVIDADGKLQKFKEQTKVRDVISQNPNCFLCNAESIYVDSCFPPLPDTEELQFGQIYFLLPLTKQNIPVTLPDLCTLAIRTASVLRKRDRQMQSSPFSSRLSLSLRVGSRKDRKSPADSSIRRASSL</sequence>
<comment type="caution">
    <text evidence="2">The sequence shown here is derived from an EMBL/GenBank/DDBJ whole genome shotgun (WGS) entry which is preliminary data.</text>
</comment>
<evidence type="ECO:0000256" key="1">
    <source>
        <dbReference type="SAM" id="MobiDB-lite"/>
    </source>
</evidence>
<feature type="region of interest" description="Disordered" evidence="1">
    <location>
        <begin position="129"/>
        <end position="149"/>
    </location>
</feature>
<reference evidence="2" key="1">
    <citation type="journal article" date="2023" name="Plant J.">
        <title>The genome of the king protea, Protea cynaroides.</title>
        <authorList>
            <person name="Chang J."/>
            <person name="Duong T.A."/>
            <person name="Schoeman C."/>
            <person name="Ma X."/>
            <person name="Roodt D."/>
            <person name="Barker N."/>
            <person name="Li Z."/>
            <person name="Van de Peer Y."/>
            <person name="Mizrachi E."/>
        </authorList>
    </citation>
    <scope>NUCLEOTIDE SEQUENCE</scope>
    <source>
        <tissue evidence="2">Young leaves</tissue>
    </source>
</reference>
<evidence type="ECO:0000313" key="2">
    <source>
        <dbReference type="EMBL" id="KAJ4963669.1"/>
    </source>
</evidence>
<protein>
    <submittedName>
        <fullName evidence="2">Uncharacterized protein</fullName>
    </submittedName>
</protein>
<gene>
    <name evidence="2" type="ORF">NE237_023608</name>
</gene>
<dbReference type="AlphaFoldDB" id="A0A9Q0HHD1"/>
<name>A0A9Q0HHD1_9MAGN</name>
<dbReference type="Proteomes" id="UP001141806">
    <property type="component" value="Unassembled WGS sequence"/>
</dbReference>
<evidence type="ECO:0000313" key="3">
    <source>
        <dbReference type="Proteomes" id="UP001141806"/>
    </source>
</evidence>
<dbReference type="PANTHER" id="PTHR33052">
    <property type="entry name" value="DUF4228 DOMAIN PROTEIN-RELATED"/>
    <property type="match status" value="1"/>
</dbReference>
<accession>A0A9Q0HHD1</accession>
<organism evidence="2 3">
    <name type="scientific">Protea cynaroides</name>
    <dbReference type="NCBI Taxonomy" id="273540"/>
    <lineage>
        <taxon>Eukaryota</taxon>
        <taxon>Viridiplantae</taxon>
        <taxon>Streptophyta</taxon>
        <taxon>Embryophyta</taxon>
        <taxon>Tracheophyta</taxon>
        <taxon>Spermatophyta</taxon>
        <taxon>Magnoliopsida</taxon>
        <taxon>Proteales</taxon>
        <taxon>Proteaceae</taxon>
        <taxon>Protea</taxon>
    </lineage>
</organism>